<keyword evidence="2" id="KW-0413">Isomerase</keyword>
<dbReference type="SUPFAM" id="SSF109854">
    <property type="entry name" value="DinB/YfiT-like putative metalloenzymes"/>
    <property type="match status" value="1"/>
</dbReference>
<dbReference type="GO" id="GO:0016853">
    <property type="term" value="F:isomerase activity"/>
    <property type="evidence" value="ECO:0007669"/>
    <property type="project" value="UniProtKB-KW"/>
</dbReference>
<dbReference type="Proteomes" id="UP001597511">
    <property type="component" value="Unassembled WGS sequence"/>
</dbReference>
<feature type="domain" description="Mycothiol-dependent maleylpyruvate isomerase metal-binding" evidence="1">
    <location>
        <begin position="19"/>
        <end position="159"/>
    </location>
</feature>
<organism evidence="2 3">
    <name type="scientific">Terrimonas rubra</name>
    <dbReference type="NCBI Taxonomy" id="1035890"/>
    <lineage>
        <taxon>Bacteria</taxon>
        <taxon>Pseudomonadati</taxon>
        <taxon>Bacteroidota</taxon>
        <taxon>Chitinophagia</taxon>
        <taxon>Chitinophagales</taxon>
        <taxon>Chitinophagaceae</taxon>
        <taxon>Terrimonas</taxon>
    </lineage>
</organism>
<dbReference type="RefSeq" id="WP_386097560.1">
    <property type="nucleotide sequence ID" value="NZ_JBHUOZ010000002.1"/>
</dbReference>
<reference evidence="3" key="1">
    <citation type="journal article" date="2019" name="Int. J. Syst. Evol. Microbiol.">
        <title>The Global Catalogue of Microorganisms (GCM) 10K type strain sequencing project: providing services to taxonomists for standard genome sequencing and annotation.</title>
        <authorList>
            <consortium name="The Broad Institute Genomics Platform"/>
            <consortium name="The Broad Institute Genome Sequencing Center for Infectious Disease"/>
            <person name="Wu L."/>
            <person name="Ma J."/>
        </authorList>
    </citation>
    <scope>NUCLEOTIDE SEQUENCE [LARGE SCALE GENOMIC DNA]</scope>
    <source>
        <strain evidence="3">KCTC 23299</strain>
    </source>
</reference>
<evidence type="ECO:0000313" key="2">
    <source>
        <dbReference type="EMBL" id="MFD2919887.1"/>
    </source>
</evidence>
<gene>
    <name evidence="2" type="ORF">ACFS6H_09230</name>
</gene>
<dbReference type="EMBL" id="JBHUOZ010000002">
    <property type="protein sequence ID" value="MFD2919887.1"/>
    <property type="molecule type" value="Genomic_DNA"/>
</dbReference>
<protein>
    <submittedName>
        <fullName evidence="2">Maleylpyruvate isomerase N-terminal domain-containing protein</fullName>
    </submittedName>
</protein>
<name>A0ABW6A541_9BACT</name>
<keyword evidence="3" id="KW-1185">Reference proteome</keyword>
<dbReference type="InterPro" id="IPR034660">
    <property type="entry name" value="DinB/YfiT-like"/>
</dbReference>
<dbReference type="Gene3D" id="1.20.120.450">
    <property type="entry name" value="dinb family like domain"/>
    <property type="match status" value="1"/>
</dbReference>
<dbReference type="Pfam" id="PF11716">
    <property type="entry name" value="MDMPI_N"/>
    <property type="match status" value="1"/>
</dbReference>
<accession>A0ABW6A541</accession>
<dbReference type="InterPro" id="IPR024344">
    <property type="entry name" value="MDMPI_metal-binding"/>
</dbReference>
<proteinExistence type="predicted"/>
<sequence length="279" mass="31535">MNPEQNIPVDARMLLPQIDHLFIQLLKELSPEDWQRPTVARLWKVKDVVGHLLDGNIRALSMLRDGYFGESPSDTTYKGLVNYLNGLNADWVKAMKRVSPSMLIILHEITGPLYCNYYAGLDPFAPSPFAVSWAGDTESPNWKHIAREYTEKFLHQQQIRDAVNKPGLMNSTYYTPFIHIFMLALPHQFKEVNAPVDTVVKLTIPEDIGGSWQIIKRADAWEVYTGNDITPATTVSIPAAISWPLFSKSIRPDAIMEKINIEGNRILGEHALHMVAVMA</sequence>
<evidence type="ECO:0000313" key="3">
    <source>
        <dbReference type="Proteomes" id="UP001597511"/>
    </source>
</evidence>
<comment type="caution">
    <text evidence="2">The sequence shown here is derived from an EMBL/GenBank/DDBJ whole genome shotgun (WGS) entry which is preliminary data.</text>
</comment>
<evidence type="ECO:0000259" key="1">
    <source>
        <dbReference type="Pfam" id="PF11716"/>
    </source>
</evidence>